<dbReference type="InterPro" id="IPR029052">
    <property type="entry name" value="Metallo-depent_PP-like"/>
</dbReference>
<proteinExistence type="predicted"/>
<evidence type="ECO:0000259" key="1">
    <source>
        <dbReference type="Pfam" id="PF12850"/>
    </source>
</evidence>
<dbReference type="HOGENOM" id="CLU_041441_5_0_2"/>
<protein>
    <submittedName>
        <fullName evidence="2">Metallophosphoesterase</fullName>
    </submittedName>
</protein>
<sequence length="190" mass="20771">MGIKILHISDIHGDMHYIDSIGNIAENADAIVISGDFEDSEILNLLSNYGKPVYVVTGNMDPINIRTRIQRYLIEGRVILTGSIYLAGYPIGTETIKDLGSRLILVSHYPPYGTNVDMAWNGAHIGSKSVRKLIEEVKPLAVLCGHVHESRGVDRIGSTVIVNPGPLFNGYYAIINVDDNGNINAELSKL</sequence>
<dbReference type="Gene3D" id="3.60.21.10">
    <property type="match status" value="2"/>
</dbReference>
<organism evidence="2 3">
    <name type="scientific">Vulcanisaeta moutnovskia (strain 768-28)</name>
    <dbReference type="NCBI Taxonomy" id="985053"/>
    <lineage>
        <taxon>Archaea</taxon>
        <taxon>Thermoproteota</taxon>
        <taxon>Thermoprotei</taxon>
        <taxon>Thermoproteales</taxon>
        <taxon>Thermoproteaceae</taxon>
        <taxon>Vulcanisaeta</taxon>
    </lineage>
</organism>
<dbReference type="STRING" id="985053.VMUT_0969"/>
<dbReference type="AlphaFoldDB" id="F0QXE0"/>
<evidence type="ECO:0000313" key="2">
    <source>
        <dbReference type="EMBL" id="ADY01179.1"/>
    </source>
</evidence>
<dbReference type="PANTHER" id="PTHR37523:SF1">
    <property type="entry name" value="CALCINEURIN-LIKE PHOSPHOESTERASE DOMAIN-CONTAINING PROTEIN"/>
    <property type="match status" value="1"/>
</dbReference>
<dbReference type="RefSeq" id="WP_013604341.1">
    <property type="nucleotide sequence ID" value="NC_015151.1"/>
</dbReference>
<name>F0QXE0_VULM7</name>
<dbReference type="SUPFAM" id="SSF56300">
    <property type="entry name" value="Metallo-dependent phosphatases"/>
    <property type="match status" value="1"/>
</dbReference>
<dbReference type="GeneID" id="10288621"/>
<accession>F0QXE0</accession>
<dbReference type="OrthoDB" id="50367at2157"/>
<reference evidence="2 3" key="1">
    <citation type="journal article" date="2011" name="J. Bacteriol.">
        <title>Complete genome sequence of 'Vulcanisaeta moutnovskia' strain 768-28, a novel member of the hyperthermophilic crenarchaeal genus vulcanisaeta.</title>
        <authorList>
            <person name="Gumerov V.M."/>
            <person name="Mardanov A.V."/>
            <person name="Beletsky A.V."/>
            <person name="Prokofeva M.I."/>
            <person name="Bonch-Osmolovskaya E.A."/>
            <person name="Ravin N.V."/>
            <person name="Skryabin K.G."/>
        </authorList>
    </citation>
    <scope>NUCLEOTIDE SEQUENCE [LARGE SCALE GENOMIC DNA]</scope>
    <source>
        <strain evidence="2 3">768-28</strain>
    </source>
</reference>
<dbReference type="Proteomes" id="UP000007485">
    <property type="component" value="Chromosome"/>
</dbReference>
<keyword evidence="3" id="KW-1185">Reference proteome</keyword>
<dbReference type="KEGG" id="vmo:VMUT_0969"/>
<dbReference type="InterPro" id="IPR024654">
    <property type="entry name" value="Calcineurin-like_PHP_lpxH"/>
</dbReference>
<dbReference type="EMBL" id="CP002529">
    <property type="protein sequence ID" value="ADY01179.1"/>
    <property type="molecule type" value="Genomic_DNA"/>
</dbReference>
<dbReference type="eggNOG" id="arCOG01145">
    <property type="taxonomic scope" value="Archaea"/>
</dbReference>
<dbReference type="Pfam" id="PF12850">
    <property type="entry name" value="Metallophos_2"/>
    <property type="match status" value="1"/>
</dbReference>
<dbReference type="PANTHER" id="PTHR37523">
    <property type="entry name" value="METALLOPHOSPHOESTERASE"/>
    <property type="match status" value="1"/>
</dbReference>
<evidence type="ECO:0000313" key="3">
    <source>
        <dbReference type="Proteomes" id="UP000007485"/>
    </source>
</evidence>
<feature type="domain" description="Calcineurin-like phosphoesterase" evidence="1">
    <location>
        <begin position="4"/>
        <end position="168"/>
    </location>
</feature>
<gene>
    <name evidence="2" type="ordered locus">VMUT_0969</name>
</gene>